<reference evidence="2 3" key="1">
    <citation type="submission" date="2019-03" db="EMBL/GenBank/DDBJ databases">
        <title>Single cell metagenomics reveals metabolic interactions within the superorganism composed of flagellate Streblomastix strix and complex community of Bacteroidetes bacteria on its surface.</title>
        <authorList>
            <person name="Treitli S.C."/>
            <person name="Kolisko M."/>
            <person name="Husnik F."/>
            <person name="Keeling P."/>
            <person name="Hampl V."/>
        </authorList>
    </citation>
    <scope>NUCLEOTIDE SEQUENCE [LARGE SCALE GENOMIC DNA]</scope>
    <source>
        <strain evidence="2">ST1C</strain>
    </source>
</reference>
<evidence type="ECO:0000313" key="3">
    <source>
        <dbReference type="Proteomes" id="UP000324800"/>
    </source>
</evidence>
<dbReference type="AlphaFoldDB" id="A0A5J4WLQ2"/>
<sequence>MSIKPAPPAPDYTPTPQLLSAQNSSLAFLSSSFTILYKETIWYEYVRLTKQQALVLSTAFHKSFCLGTLGTLGTLGKLKNNSFQRLNQMVQNIQKLVYFILNPIQLIFGTSAYTYLTFYF</sequence>
<feature type="transmembrane region" description="Helical" evidence="1">
    <location>
        <begin position="53"/>
        <end position="75"/>
    </location>
</feature>
<dbReference type="Proteomes" id="UP000324800">
    <property type="component" value="Unassembled WGS sequence"/>
</dbReference>
<accession>A0A5J4WLQ2</accession>
<proteinExistence type="predicted"/>
<dbReference type="EMBL" id="SNRW01001589">
    <property type="protein sequence ID" value="KAA6395801.1"/>
    <property type="molecule type" value="Genomic_DNA"/>
</dbReference>
<keyword evidence="1" id="KW-0812">Transmembrane</keyword>
<organism evidence="2 3">
    <name type="scientific">Streblomastix strix</name>
    <dbReference type="NCBI Taxonomy" id="222440"/>
    <lineage>
        <taxon>Eukaryota</taxon>
        <taxon>Metamonada</taxon>
        <taxon>Preaxostyla</taxon>
        <taxon>Oxymonadida</taxon>
        <taxon>Streblomastigidae</taxon>
        <taxon>Streblomastix</taxon>
    </lineage>
</organism>
<feature type="transmembrane region" description="Helical" evidence="1">
    <location>
        <begin position="96"/>
        <end position="116"/>
    </location>
</feature>
<keyword evidence="1" id="KW-0472">Membrane</keyword>
<name>A0A5J4WLQ2_9EUKA</name>
<keyword evidence="1" id="KW-1133">Transmembrane helix</keyword>
<protein>
    <submittedName>
        <fullName evidence="2">Uncharacterized protein</fullName>
    </submittedName>
</protein>
<gene>
    <name evidence="2" type="ORF">EZS28_008673</name>
</gene>
<evidence type="ECO:0000256" key="1">
    <source>
        <dbReference type="SAM" id="Phobius"/>
    </source>
</evidence>
<evidence type="ECO:0000313" key="2">
    <source>
        <dbReference type="EMBL" id="KAA6395801.1"/>
    </source>
</evidence>
<comment type="caution">
    <text evidence="2">The sequence shown here is derived from an EMBL/GenBank/DDBJ whole genome shotgun (WGS) entry which is preliminary data.</text>
</comment>